<dbReference type="GO" id="GO:0007018">
    <property type="term" value="P:microtubule-based movement"/>
    <property type="evidence" value="ECO:0007669"/>
    <property type="project" value="TreeGrafter"/>
</dbReference>
<dbReference type="Proteomes" id="UP001258017">
    <property type="component" value="Unassembled WGS sequence"/>
</dbReference>
<dbReference type="FunFam" id="3.30.1140.40:FF:000003">
    <property type="entry name" value="tctex1 domain-containing protein 2"/>
    <property type="match status" value="1"/>
</dbReference>
<evidence type="ECO:0008006" key="5">
    <source>
        <dbReference type="Google" id="ProtNLM"/>
    </source>
</evidence>
<dbReference type="InterPro" id="IPR005334">
    <property type="entry name" value="Tctex-1-like"/>
</dbReference>
<protein>
    <recommendedName>
        <fullName evidence="5">Dynein light chain</fullName>
    </recommendedName>
</protein>
<dbReference type="CDD" id="cd21459">
    <property type="entry name" value="DLC-like_TCTEX1D2"/>
    <property type="match status" value="1"/>
</dbReference>
<sequence>MEKADDAENQDLSKQDEAEKLSDNMETQEKMNFDLLDSKETAQEPVYRIRPHLYDKFKPLSAKEVIHEVLNDQLYEKTYNVQDATQWTKDIADTIKEKVKELKFNNYKYIVNVVLGEQHGAGVKMGTRCIWDTEADTYAFDSFINDTIFCVATVYAIYYY</sequence>
<organism evidence="3 4">
    <name type="scientific">Odynerus spinipes</name>
    <dbReference type="NCBI Taxonomy" id="1348599"/>
    <lineage>
        <taxon>Eukaryota</taxon>
        <taxon>Metazoa</taxon>
        <taxon>Ecdysozoa</taxon>
        <taxon>Arthropoda</taxon>
        <taxon>Hexapoda</taxon>
        <taxon>Insecta</taxon>
        <taxon>Pterygota</taxon>
        <taxon>Neoptera</taxon>
        <taxon>Endopterygota</taxon>
        <taxon>Hymenoptera</taxon>
        <taxon>Apocrita</taxon>
        <taxon>Aculeata</taxon>
        <taxon>Vespoidea</taxon>
        <taxon>Vespidae</taxon>
        <taxon>Eumeninae</taxon>
        <taxon>Odynerus</taxon>
    </lineage>
</organism>
<dbReference type="Pfam" id="PF03645">
    <property type="entry name" value="Tctex-1"/>
    <property type="match status" value="1"/>
</dbReference>
<dbReference type="EMBL" id="JAIFRP010000022">
    <property type="protein sequence ID" value="KAK2585121.1"/>
    <property type="molecule type" value="Genomic_DNA"/>
</dbReference>
<evidence type="ECO:0000256" key="1">
    <source>
        <dbReference type="ARBA" id="ARBA00005361"/>
    </source>
</evidence>
<dbReference type="GO" id="GO:0005737">
    <property type="term" value="C:cytoplasm"/>
    <property type="evidence" value="ECO:0007669"/>
    <property type="project" value="TreeGrafter"/>
</dbReference>
<dbReference type="AlphaFoldDB" id="A0AAD9VSB5"/>
<proteinExistence type="inferred from homology"/>
<dbReference type="PANTHER" id="PTHR21255:SF7">
    <property type="entry name" value="DYNEIN LIGHT CHAIN TCTEX-TYPE PROTEIN 2B"/>
    <property type="match status" value="1"/>
</dbReference>
<gene>
    <name evidence="3" type="ORF">KPH14_008631</name>
</gene>
<keyword evidence="4" id="KW-1185">Reference proteome</keyword>
<dbReference type="InterPro" id="IPR038586">
    <property type="entry name" value="Tctex-1-like_sf"/>
</dbReference>
<evidence type="ECO:0000313" key="3">
    <source>
        <dbReference type="EMBL" id="KAK2585121.1"/>
    </source>
</evidence>
<dbReference type="GO" id="GO:0005868">
    <property type="term" value="C:cytoplasmic dynein complex"/>
    <property type="evidence" value="ECO:0007669"/>
    <property type="project" value="TreeGrafter"/>
</dbReference>
<feature type="region of interest" description="Disordered" evidence="2">
    <location>
        <begin position="1"/>
        <end position="27"/>
    </location>
</feature>
<comment type="similarity">
    <text evidence="1">Belongs to the dynein light chain Tctex-type family.</text>
</comment>
<evidence type="ECO:0000256" key="2">
    <source>
        <dbReference type="SAM" id="MobiDB-lite"/>
    </source>
</evidence>
<dbReference type="Gene3D" id="3.30.1140.40">
    <property type="entry name" value="Tctex-1"/>
    <property type="match status" value="1"/>
</dbReference>
<accession>A0AAD9VSB5</accession>
<dbReference type="GO" id="GO:0045505">
    <property type="term" value="F:dynein intermediate chain binding"/>
    <property type="evidence" value="ECO:0007669"/>
    <property type="project" value="TreeGrafter"/>
</dbReference>
<reference evidence="3" key="2">
    <citation type="journal article" date="2023" name="Commun. Biol.">
        <title>Intrasexual cuticular hydrocarbon dimorphism in a wasp sheds light on hydrocarbon biosynthesis genes in Hymenoptera.</title>
        <authorList>
            <person name="Moris V.C."/>
            <person name="Podsiadlowski L."/>
            <person name="Martin S."/>
            <person name="Oeyen J.P."/>
            <person name="Donath A."/>
            <person name="Petersen M."/>
            <person name="Wilbrandt J."/>
            <person name="Misof B."/>
            <person name="Liedtke D."/>
            <person name="Thamm M."/>
            <person name="Scheiner R."/>
            <person name="Schmitt T."/>
            <person name="Niehuis O."/>
        </authorList>
    </citation>
    <scope>NUCLEOTIDE SEQUENCE</scope>
    <source>
        <strain evidence="3">GBR_01_08_01A</strain>
    </source>
</reference>
<comment type="caution">
    <text evidence="3">The sequence shown here is derived from an EMBL/GenBank/DDBJ whole genome shotgun (WGS) entry which is preliminary data.</text>
</comment>
<name>A0AAD9VSB5_9HYME</name>
<evidence type="ECO:0000313" key="4">
    <source>
        <dbReference type="Proteomes" id="UP001258017"/>
    </source>
</evidence>
<reference evidence="3" key="1">
    <citation type="submission" date="2021-08" db="EMBL/GenBank/DDBJ databases">
        <authorList>
            <person name="Misof B."/>
            <person name="Oliver O."/>
            <person name="Podsiadlowski L."/>
            <person name="Donath A."/>
            <person name="Peters R."/>
            <person name="Mayer C."/>
            <person name="Rust J."/>
            <person name="Gunkel S."/>
            <person name="Lesny P."/>
            <person name="Martin S."/>
            <person name="Oeyen J.P."/>
            <person name="Petersen M."/>
            <person name="Panagiotis P."/>
            <person name="Wilbrandt J."/>
            <person name="Tanja T."/>
        </authorList>
    </citation>
    <scope>NUCLEOTIDE SEQUENCE</scope>
    <source>
        <strain evidence="3">GBR_01_08_01A</strain>
        <tissue evidence="3">Thorax + abdomen</tissue>
    </source>
</reference>
<dbReference type="PANTHER" id="PTHR21255">
    <property type="entry name" value="T-COMPLEX-ASSOCIATED-TESTIS-EXPRESSED 1/ DYNEIN LIGHT CHAIN"/>
    <property type="match status" value="1"/>
</dbReference>